<proteinExistence type="predicted"/>
<evidence type="ECO:0000313" key="3">
    <source>
        <dbReference type="EMBL" id="PPH76050.1"/>
    </source>
</evidence>
<evidence type="ECO:0000256" key="1">
    <source>
        <dbReference type="SAM" id="Phobius"/>
    </source>
</evidence>
<keyword evidence="5" id="KW-1185">Reference proteome</keyword>
<keyword evidence="1" id="KW-0472">Membrane</keyword>
<reference evidence="4 5" key="1">
    <citation type="submission" date="2018-02" db="EMBL/GenBank/DDBJ databases">
        <title>Bacteriophage NCPPB3778 and a type I-E CRISPR drive the evolution of the US Biological Select Agent, Rathayibacter toxicus.</title>
        <authorList>
            <person name="Davis E.W.II."/>
            <person name="Tabima J.F."/>
            <person name="Weisberg A.J."/>
            <person name="Lopes L.D."/>
            <person name="Wiseman M.S."/>
            <person name="Wiseman M.S."/>
            <person name="Pupko T."/>
            <person name="Belcher M.S."/>
            <person name="Sechler A.J."/>
            <person name="Tancos M.A."/>
            <person name="Schroeder B.K."/>
            <person name="Murray T.D."/>
            <person name="Luster D.G."/>
            <person name="Schneider W.L."/>
            <person name="Rogers E."/>
            <person name="Andreote F.D."/>
            <person name="Grunwald N.J."/>
            <person name="Putnam M.L."/>
            <person name="Chang J.H."/>
        </authorList>
    </citation>
    <scope>NUCLEOTIDE SEQUENCE [LARGE SCALE GENOMIC DNA]</scope>
    <source>
        <strain evidence="3 5">AY1D6</strain>
        <strain evidence="2 4">AY1I9</strain>
    </source>
</reference>
<feature type="transmembrane region" description="Helical" evidence="1">
    <location>
        <begin position="34"/>
        <end position="57"/>
    </location>
</feature>
<evidence type="ECO:0000313" key="4">
    <source>
        <dbReference type="Proteomes" id="UP000237881"/>
    </source>
</evidence>
<dbReference type="Proteomes" id="UP000239698">
    <property type="component" value="Unassembled WGS sequence"/>
</dbReference>
<dbReference type="RefSeq" id="WP_097165358.1">
    <property type="nucleotide sequence ID" value="NZ_CP028129.1"/>
</dbReference>
<comment type="caution">
    <text evidence="2">The sequence shown here is derived from an EMBL/GenBank/DDBJ whole genome shotgun (WGS) entry which is preliminary data.</text>
</comment>
<evidence type="ECO:0000313" key="2">
    <source>
        <dbReference type="EMBL" id="PPF11736.1"/>
    </source>
</evidence>
<dbReference type="EMBL" id="PSVT01000019">
    <property type="protein sequence ID" value="PPH76050.1"/>
    <property type="molecule type" value="Genomic_DNA"/>
</dbReference>
<evidence type="ECO:0000313" key="5">
    <source>
        <dbReference type="Proteomes" id="UP000239698"/>
    </source>
</evidence>
<sequence>MLAVVLVLAQIGRTALTTVVPVLAYQGGLDTTRIGALFAAFGVVMLVLATALGALVVPPLAGLSLQY</sequence>
<dbReference type="GeneID" id="49820814"/>
<dbReference type="EMBL" id="PSUL01000030">
    <property type="protein sequence ID" value="PPF11736.1"/>
    <property type="molecule type" value="Genomic_DNA"/>
</dbReference>
<dbReference type="Proteomes" id="UP000237881">
    <property type="component" value="Unassembled WGS sequence"/>
</dbReference>
<evidence type="ECO:0008006" key="6">
    <source>
        <dbReference type="Google" id="ProtNLM"/>
    </source>
</evidence>
<keyword evidence="1" id="KW-0812">Transmembrane</keyword>
<protein>
    <recommendedName>
        <fullName evidence="6">Major facilitator superfamily (MFS) profile domain-containing protein</fullName>
    </recommendedName>
</protein>
<name>A0ABD6W6M3_RATRA</name>
<accession>A0ABD6W6M3</accession>
<organism evidence="2 4">
    <name type="scientific">Rathayibacter rathayi</name>
    <name type="common">Corynebacterium rathayi</name>
    <dbReference type="NCBI Taxonomy" id="33887"/>
    <lineage>
        <taxon>Bacteria</taxon>
        <taxon>Bacillati</taxon>
        <taxon>Actinomycetota</taxon>
        <taxon>Actinomycetes</taxon>
        <taxon>Micrococcales</taxon>
        <taxon>Microbacteriaceae</taxon>
        <taxon>Rathayibacter</taxon>
    </lineage>
</organism>
<keyword evidence="1" id="KW-1133">Transmembrane helix</keyword>
<dbReference type="AlphaFoldDB" id="A0ABD6W6M3"/>
<dbReference type="KEGG" id="rry:C1O28_10040"/>
<gene>
    <name evidence="2" type="ORF">C5C04_11660</name>
    <name evidence="3" type="ORF">C5C40_09830</name>
</gene>